<organism evidence="2 3">
    <name type="scientific">Phytophthora oleae</name>
    <dbReference type="NCBI Taxonomy" id="2107226"/>
    <lineage>
        <taxon>Eukaryota</taxon>
        <taxon>Sar</taxon>
        <taxon>Stramenopiles</taxon>
        <taxon>Oomycota</taxon>
        <taxon>Peronosporomycetes</taxon>
        <taxon>Peronosporales</taxon>
        <taxon>Peronosporaceae</taxon>
        <taxon>Phytophthora</taxon>
    </lineage>
</organism>
<feature type="region of interest" description="Disordered" evidence="1">
    <location>
        <begin position="71"/>
        <end position="130"/>
    </location>
</feature>
<feature type="region of interest" description="Disordered" evidence="1">
    <location>
        <begin position="153"/>
        <end position="180"/>
    </location>
</feature>
<sequence>MSSPSLSGRKRRISDKQTPVRRCSKRIKQQSDAVNPVLKRPGQVVCQQGKNILLSSPTDVSDAALMQQARRVRSKQAKASGLPNLSPSPPETEVEVTITEETSEVETTTEEGALTPRPSVHRRTTQRPPLSRRAVGLSRARFGVGIVRCRNWRPKGEDTETEDESPELPNGNISIEPPSCGCSGPLDEKLEDQVSTFVLPIDPTQTCFDRSYSEDLWQLRSPDEEFVPEHACSAGKKVEDDQGQCEFETCKPDVTTF</sequence>
<name>A0ABD3FSL7_9STRA</name>
<gene>
    <name evidence="2" type="ORF">V7S43_005935</name>
</gene>
<accession>A0ABD3FSL7</accession>
<dbReference type="EMBL" id="JBIMZQ010000010">
    <property type="protein sequence ID" value="KAL3668634.1"/>
    <property type="molecule type" value="Genomic_DNA"/>
</dbReference>
<proteinExistence type="predicted"/>
<dbReference type="AlphaFoldDB" id="A0ABD3FSL7"/>
<comment type="caution">
    <text evidence="2">The sequence shown here is derived from an EMBL/GenBank/DDBJ whole genome shotgun (WGS) entry which is preliminary data.</text>
</comment>
<reference evidence="2 3" key="1">
    <citation type="submission" date="2024-09" db="EMBL/GenBank/DDBJ databases">
        <title>Genome sequencing and assembly of Phytophthora oleae, isolate VK10A, causative agent of rot of olive drupes.</title>
        <authorList>
            <person name="Conti Taguali S."/>
            <person name="Riolo M."/>
            <person name="La Spada F."/>
            <person name="Cacciola S.O."/>
            <person name="Dionisio G."/>
        </authorList>
    </citation>
    <scope>NUCLEOTIDE SEQUENCE [LARGE SCALE GENOMIC DNA]</scope>
    <source>
        <strain evidence="2 3">VK10A</strain>
    </source>
</reference>
<evidence type="ECO:0000313" key="2">
    <source>
        <dbReference type="EMBL" id="KAL3668634.1"/>
    </source>
</evidence>
<dbReference type="Proteomes" id="UP001632037">
    <property type="component" value="Unassembled WGS sequence"/>
</dbReference>
<evidence type="ECO:0000313" key="3">
    <source>
        <dbReference type="Proteomes" id="UP001632037"/>
    </source>
</evidence>
<feature type="region of interest" description="Disordered" evidence="1">
    <location>
        <begin position="1"/>
        <end position="36"/>
    </location>
</feature>
<evidence type="ECO:0000256" key="1">
    <source>
        <dbReference type="SAM" id="MobiDB-lite"/>
    </source>
</evidence>
<keyword evidence="3" id="KW-1185">Reference proteome</keyword>
<evidence type="ECO:0008006" key="4">
    <source>
        <dbReference type="Google" id="ProtNLM"/>
    </source>
</evidence>
<protein>
    <recommendedName>
        <fullName evidence="4">ELM2 domain-containing protein</fullName>
    </recommendedName>
</protein>